<dbReference type="STRING" id="137733.SAMN05421767_10741"/>
<keyword evidence="6 7" id="KW-0472">Membrane</keyword>
<dbReference type="PANTHER" id="PTHR43744">
    <property type="entry name" value="ABC TRANSPORTER PERMEASE PROTEIN MG189-RELATED-RELATED"/>
    <property type="match status" value="1"/>
</dbReference>
<dbReference type="EMBL" id="FOGF01000007">
    <property type="protein sequence ID" value="SEQ80288.1"/>
    <property type="molecule type" value="Genomic_DNA"/>
</dbReference>
<feature type="transmembrane region" description="Helical" evidence="7">
    <location>
        <begin position="251"/>
        <end position="269"/>
    </location>
</feature>
<evidence type="ECO:0000259" key="8">
    <source>
        <dbReference type="PROSITE" id="PS50928"/>
    </source>
</evidence>
<organism evidence="9 10">
    <name type="scientific">Granulicatella balaenopterae</name>
    <dbReference type="NCBI Taxonomy" id="137733"/>
    <lineage>
        <taxon>Bacteria</taxon>
        <taxon>Bacillati</taxon>
        <taxon>Bacillota</taxon>
        <taxon>Bacilli</taxon>
        <taxon>Lactobacillales</taxon>
        <taxon>Carnobacteriaceae</taxon>
        <taxon>Granulicatella</taxon>
    </lineage>
</organism>
<evidence type="ECO:0000256" key="5">
    <source>
        <dbReference type="ARBA" id="ARBA00022989"/>
    </source>
</evidence>
<dbReference type="InterPro" id="IPR000515">
    <property type="entry name" value="MetI-like"/>
</dbReference>
<evidence type="ECO:0000256" key="7">
    <source>
        <dbReference type="RuleBase" id="RU363032"/>
    </source>
</evidence>
<evidence type="ECO:0000313" key="9">
    <source>
        <dbReference type="EMBL" id="SEQ80288.1"/>
    </source>
</evidence>
<keyword evidence="3" id="KW-1003">Cell membrane</keyword>
<accession>A0A1H9J0I6</accession>
<feature type="transmembrane region" description="Helical" evidence="7">
    <location>
        <begin position="191"/>
        <end position="213"/>
    </location>
</feature>
<evidence type="ECO:0000256" key="6">
    <source>
        <dbReference type="ARBA" id="ARBA00023136"/>
    </source>
</evidence>
<dbReference type="Pfam" id="PF00528">
    <property type="entry name" value="BPD_transp_1"/>
    <property type="match status" value="1"/>
</dbReference>
<evidence type="ECO:0000256" key="2">
    <source>
        <dbReference type="ARBA" id="ARBA00022448"/>
    </source>
</evidence>
<comment type="similarity">
    <text evidence="7">Belongs to the binding-protein-dependent transport system permease family.</text>
</comment>
<feature type="transmembrane region" description="Helical" evidence="7">
    <location>
        <begin position="20"/>
        <end position="42"/>
    </location>
</feature>
<dbReference type="GO" id="GO:0005886">
    <property type="term" value="C:plasma membrane"/>
    <property type="evidence" value="ECO:0007669"/>
    <property type="project" value="UniProtKB-SubCell"/>
</dbReference>
<dbReference type="GO" id="GO:0055085">
    <property type="term" value="P:transmembrane transport"/>
    <property type="evidence" value="ECO:0007669"/>
    <property type="project" value="InterPro"/>
</dbReference>
<dbReference type="Gene3D" id="1.10.3720.10">
    <property type="entry name" value="MetI-like"/>
    <property type="match status" value="1"/>
</dbReference>
<evidence type="ECO:0000313" key="10">
    <source>
        <dbReference type="Proteomes" id="UP000198556"/>
    </source>
</evidence>
<dbReference type="CDD" id="cd06261">
    <property type="entry name" value="TM_PBP2"/>
    <property type="match status" value="1"/>
</dbReference>
<evidence type="ECO:0000256" key="3">
    <source>
        <dbReference type="ARBA" id="ARBA00022475"/>
    </source>
</evidence>
<evidence type="ECO:0000256" key="1">
    <source>
        <dbReference type="ARBA" id="ARBA00004651"/>
    </source>
</evidence>
<feature type="transmembrane region" description="Helical" evidence="7">
    <location>
        <begin position="117"/>
        <end position="136"/>
    </location>
</feature>
<dbReference type="AlphaFoldDB" id="A0A1H9J0I6"/>
<reference evidence="9 10" key="1">
    <citation type="submission" date="2016-10" db="EMBL/GenBank/DDBJ databases">
        <authorList>
            <person name="de Groot N.N."/>
        </authorList>
    </citation>
    <scope>NUCLEOTIDE SEQUENCE [LARGE SCALE GENOMIC DNA]</scope>
    <source>
        <strain evidence="9 10">DSM 15827</strain>
    </source>
</reference>
<keyword evidence="4 7" id="KW-0812">Transmembrane</keyword>
<name>A0A1H9J0I6_9LACT</name>
<comment type="subcellular location">
    <subcellularLocation>
        <location evidence="1 7">Cell membrane</location>
        <topology evidence="1 7">Multi-pass membrane protein</topology>
    </subcellularLocation>
</comment>
<sequence>MKKHKKHNIHSSGLSKKSKWVIYVYMTITCLISLFPIIWVFLSSLKADPTLEPGFTLPKDISFDGYISVFTEMNVLHYFWNSFKIVTVSATLSIIMISMSAYVIARMDFKGKKIVTAMIYSTMFIPATAMTFPVYNLVNKIGIYNTPFALMFVYTCSGIAMSFFIIRNYFAIIPDSLEEAAEIDGASHSQIFWRIMLPIARPGILTAWILAFMNNWNEYYWSSMLIIDHDQLTVPALLGQFTTSFNTNYNGLFSAIIVIVLPPILLFTFTSKYFIEALGGGAVKG</sequence>
<feature type="transmembrane region" description="Helical" evidence="7">
    <location>
        <begin position="83"/>
        <end position="105"/>
    </location>
</feature>
<dbReference type="PROSITE" id="PS50928">
    <property type="entry name" value="ABC_TM1"/>
    <property type="match status" value="1"/>
</dbReference>
<gene>
    <name evidence="9" type="ORF">SAMN05421767_10741</name>
</gene>
<dbReference type="PANTHER" id="PTHR43744:SF8">
    <property type="entry name" value="SN-GLYCEROL-3-PHOSPHATE TRANSPORT SYSTEM PERMEASE PROTEIN UGPE"/>
    <property type="match status" value="1"/>
</dbReference>
<keyword evidence="10" id="KW-1185">Reference proteome</keyword>
<proteinExistence type="inferred from homology"/>
<feature type="domain" description="ABC transmembrane type-1" evidence="8">
    <location>
        <begin position="79"/>
        <end position="270"/>
    </location>
</feature>
<protein>
    <submittedName>
        <fullName evidence="9">Carbohydrate ABC transporter membrane protein 2, CUT1 family</fullName>
    </submittedName>
</protein>
<keyword evidence="2 7" id="KW-0813">Transport</keyword>
<keyword evidence="5 7" id="KW-1133">Transmembrane helix</keyword>
<dbReference type="Proteomes" id="UP000198556">
    <property type="component" value="Unassembled WGS sequence"/>
</dbReference>
<evidence type="ECO:0000256" key="4">
    <source>
        <dbReference type="ARBA" id="ARBA00022692"/>
    </source>
</evidence>
<dbReference type="SUPFAM" id="SSF161098">
    <property type="entry name" value="MetI-like"/>
    <property type="match status" value="1"/>
</dbReference>
<feature type="transmembrane region" description="Helical" evidence="7">
    <location>
        <begin position="148"/>
        <end position="170"/>
    </location>
</feature>
<dbReference type="InterPro" id="IPR035906">
    <property type="entry name" value="MetI-like_sf"/>
</dbReference>